<evidence type="ECO:0000313" key="2">
    <source>
        <dbReference type="Proteomes" id="UP001295794"/>
    </source>
</evidence>
<reference evidence="1" key="1">
    <citation type="submission" date="2023-11" db="EMBL/GenBank/DDBJ databases">
        <authorList>
            <person name="De Vega J J."/>
            <person name="De Vega J J."/>
        </authorList>
    </citation>
    <scope>NUCLEOTIDE SEQUENCE</scope>
</reference>
<comment type="caution">
    <text evidence="1">The sequence shown here is derived from an EMBL/GenBank/DDBJ whole genome shotgun (WGS) entry which is preliminary data.</text>
</comment>
<keyword evidence="2" id="KW-1185">Reference proteome</keyword>
<dbReference type="Proteomes" id="UP001295794">
    <property type="component" value="Unassembled WGS sequence"/>
</dbReference>
<protein>
    <submittedName>
        <fullName evidence="1">Uncharacterized protein</fullName>
    </submittedName>
</protein>
<proteinExistence type="predicted"/>
<dbReference type="AlphaFoldDB" id="A0AAD2H0M8"/>
<accession>A0AAD2H0M8</accession>
<organism evidence="1 2">
    <name type="scientific">Mycena citricolor</name>
    <dbReference type="NCBI Taxonomy" id="2018698"/>
    <lineage>
        <taxon>Eukaryota</taxon>
        <taxon>Fungi</taxon>
        <taxon>Dikarya</taxon>
        <taxon>Basidiomycota</taxon>
        <taxon>Agaricomycotina</taxon>
        <taxon>Agaricomycetes</taxon>
        <taxon>Agaricomycetidae</taxon>
        <taxon>Agaricales</taxon>
        <taxon>Marasmiineae</taxon>
        <taxon>Mycenaceae</taxon>
        <taxon>Mycena</taxon>
    </lineage>
</organism>
<name>A0AAD2H0M8_9AGAR</name>
<sequence length="292" mass="32174">MATPGNPTTREAYYHPLTGMVASGLREELDCADIWAHPLLFNSDQPTFFSFQESFDDFTHDHPRHDLAMPGVDDRYNHLSLGTADELYQSRDAPSHCPSFSSLQSSLHTGPRMIQLPELYTTNDNFPELISFDEATTQSLSRPRNASWPATSLLSTSTSAHLSGPPTPFTDSVSTYYAPSRPQWDTLVSHPDPSQLSFTGYDDYLDWVWTAATLAPEVWQEQHLGGAAGPARSSPFRRRRSGKKQPVACVFCRERKIACGRPAGAADGGGTGAGDQSCKYVVLYPVLRSTPE</sequence>
<gene>
    <name evidence="1" type="ORF">MYCIT1_LOCUS9047</name>
</gene>
<evidence type="ECO:0000313" key="1">
    <source>
        <dbReference type="EMBL" id="CAK5266971.1"/>
    </source>
</evidence>
<dbReference type="EMBL" id="CAVNYO010000111">
    <property type="protein sequence ID" value="CAK5266971.1"/>
    <property type="molecule type" value="Genomic_DNA"/>
</dbReference>